<reference evidence="2" key="2">
    <citation type="submission" date="2022-10" db="EMBL/GenBank/DDBJ databases">
        <title>Sifting through the core-genome to identify putative cross-protective antigens against Riemerella anatipestifer.</title>
        <authorList>
            <person name="Zheng X."/>
            <person name="Zhang W."/>
        </authorList>
    </citation>
    <scope>NUCLEOTIDE SEQUENCE</scope>
    <source>
        <strain evidence="2">ZWRA178</strain>
    </source>
</reference>
<name>A0A1S7DUP8_RIEAN</name>
<accession>A0A1S7DUP8</accession>
<gene>
    <name evidence="1" type="ORF">AB406_1911</name>
    <name evidence="2" type="ORF">OKE68_05845</name>
</gene>
<dbReference type="EMBL" id="JAOZYT010000029">
    <property type="protein sequence ID" value="MCW0523837.1"/>
    <property type="molecule type" value="Genomic_DNA"/>
</dbReference>
<dbReference type="RefSeq" id="WP_014938653.1">
    <property type="nucleotide sequence ID" value="NZ_CP011859.1"/>
</dbReference>
<protein>
    <submittedName>
        <fullName evidence="1">Uncharacterized protein</fullName>
    </submittedName>
</protein>
<dbReference type="AlphaFoldDB" id="A0A1S7DUP8"/>
<evidence type="ECO:0000313" key="3">
    <source>
        <dbReference type="Proteomes" id="UP000189883"/>
    </source>
</evidence>
<sequence>MIQEVIAYKNVLNGIESLLDNSPFKKNYIIEQVGIPAPTFYRKLKALSFTPDEVLKILTLVKPQEALLYEIEMAENDYKNGRVQEHKEYMKELRKKYL</sequence>
<dbReference type="EMBL" id="CP011859">
    <property type="protein sequence ID" value="AQY22852.1"/>
    <property type="molecule type" value="Genomic_DNA"/>
</dbReference>
<dbReference type="Proteomes" id="UP000189883">
    <property type="component" value="Chromosome"/>
</dbReference>
<organism evidence="1 3">
    <name type="scientific">Riemerella anatipestifer</name>
    <name type="common">Moraxella anatipestifer</name>
    <dbReference type="NCBI Taxonomy" id="34085"/>
    <lineage>
        <taxon>Bacteria</taxon>
        <taxon>Pseudomonadati</taxon>
        <taxon>Bacteroidota</taxon>
        <taxon>Flavobacteriia</taxon>
        <taxon>Flavobacteriales</taxon>
        <taxon>Weeksellaceae</taxon>
        <taxon>Riemerella</taxon>
    </lineage>
</organism>
<evidence type="ECO:0000313" key="2">
    <source>
        <dbReference type="EMBL" id="MCW0523837.1"/>
    </source>
</evidence>
<proteinExistence type="predicted"/>
<reference evidence="1 3" key="1">
    <citation type="submission" date="2015-06" db="EMBL/GenBank/DDBJ databases">
        <title>R. anatipestifer strain HXb2 is the most virulent strain so far, and the genome sequence would help us uncover the pathogenesis.</title>
        <authorList>
            <person name="Hu Q."/>
            <person name="Qi J."/>
            <person name="Bo H."/>
            <person name="Liu G."/>
            <person name="Tao M."/>
            <person name="Ding Y."/>
            <person name="Xue Y."/>
        </authorList>
    </citation>
    <scope>NUCLEOTIDE SEQUENCE [LARGE SCALE GENOMIC DNA]</scope>
    <source>
        <strain evidence="1 3">HXb2</strain>
    </source>
</reference>
<dbReference type="Proteomes" id="UP001207440">
    <property type="component" value="Unassembled WGS sequence"/>
</dbReference>
<evidence type="ECO:0000313" key="1">
    <source>
        <dbReference type="EMBL" id="AQY22852.1"/>
    </source>
</evidence>